<keyword evidence="1" id="KW-1133">Transmembrane helix</keyword>
<evidence type="ECO:0000256" key="1">
    <source>
        <dbReference type="SAM" id="Phobius"/>
    </source>
</evidence>
<comment type="caution">
    <text evidence="3">The sequence shown here is derived from an EMBL/GenBank/DDBJ whole genome shotgun (WGS) entry which is preliminary data.</text>
</comment>
<feature type="domain" description="Acyltransferase 3" evidence="2">
    <location>
        <begin position="4"/>
        <end position="319"/>
    </location>
</feature>
<keyword evidence="3" id="KW-0012">Acyltransferase</keyword>
<feature type="transmembrane region" description="Helical" evidence="1">
    <location>
        <begin position="7"/>
        <end position="25"/>
    </location>
</feature>
<accession>A0A432VAC3</accession>
<dbReference type="GO" id="GO:0016020">
    <property type="term" value="C:membrane"/>
    <property type="evidence" value="ECO:0007669"/>
    <property type="project" value="TreeGrafter"/>
</dbReference>
<dbReference type="Pfam" id="PF01757">
    <property type="entry name" value="Acyl_transf_3"/>
    <property type="match status" value="1"/>
</dbReference>
<feature type="transmembrane region" description="Helical" evidence="1">
    <location>
        <begin position="243"/>
        <end position="260"/>
    </location>
</feature>
<feature type="transmembrane region" description="Helical" evidence="1">
    <location>
        <begin position="160"/>
        <end position="177"/>
    </location>
</feature>
<keyword evidence="1" id="KW-0812">Transmembrane</keyword>
<dbReference type="GO" id="GO:0009103">
    <property type="term" value="P:lipopolysaccharide biosynthetic process"/>
    <property type="evidence" value="ECO:0007669"/>
    <property type="project" value="TreeGrafter"/>
</dbReference>
<feature type="transmembrane region" description="Helical" evidence="1">
    <location>
        <begin position="197"/>
        <end position="216"/>
    </location>
</feature>
<feature type="transmembrane region" description="Helical" evidence="1">
    <location>
        <begin position="309"/>
        <end position="326"/>
    </location>
</feature>
<keyword evidence="1" id="KW-0472">Membrane</keyword>
<evidence type="ECO:0000313" key="3">
    <source>
        <dbReference type="EMBL" id="RUM99043.1"/>
    </source>
</evidence>
<reference evidence="3 4" key="1">
    <citation type="submission" date="2018-11" db="EMBL/GenBank/DDBJ databases">
        <title>Pseudaminobacter arsenicus sp. nov., an arsenic-resistant bacterium isolated from arsenic-rich aquifers.</title>
        <authorList>
            <person name="Mu Y."/>
        </authorList>
    </citation>
    <scope>NUCLEOTIDE SEQUENCE [LARGE SCALE GENOMIC DNA]</scope>
    <source>
        <strain evidence="3 4">CB3</strain>
    </source>
</reference>
<feature type="transmembrane region" description="Helical" evidence="1">
    <location>
        <begin position="272"/>
        <end position="289"/>
    </location>
</feature>
<dbReference type="InterPro" id="IPR050879">
    <property type="entry name" value="Acyltransferase_3"/>
</dbReference>
<evidence type="ECO:0000259" key="2">
    <source>
        <dbReference type="Pfam" id="PF01757"/>
    </source>
</evidence>
<gene>
    <name evidence="3" type="ORF">EET67_05235</name>
</gene>
<dbReference type="RefSeq" id="WP_128624546.1">
    <property type="nucleotide sequence ID" value="NZ_ML133508.1"/>
</dbReference>
<dbReference type="EMBL" id="RKST01000003">
    <property type="protein sequence ID" value="RUM99043.1"/>
    <property type="molecule type" value="Genomic_DNA"/>
</dbReference>
<dbReference type="AlphaFoldDB" id="A0A432VAC3"/>
<dbReference type="PANTHER" id="PTHR23028">
    <property type="entry name" value="ACETYLTRANSFERASE"/>
    <property type="match status" value="1"/>
</dbReference>
<feature type="transmembrane region" description="Helical" evidence="1">
    <location>
        <begin position="45"/>
        <end position="63"/>
    </location>
</feature>
<evidence type="ECO:0000313" key="4">
    <source>
        <dbReference type="Proteomes" id="UP000281647"/>
    </source>
</evidence>
<sequence>MQHIYGFNALRAFSVLLVILSHVGIVQQVQSPFWKQFFTVFNANYGVKTFFVLSGFLITILLIKEYEKTGGINVLHFMARRALRILPLYFLVLALLSVFIWAGIAQPAWAAMWYSALYVFNFIPKADTVNYLSHLWSLAVEEQYYLIWPFVFALLSPRRGFLVAGCVAFITICYFSWTAPWPQFSDTHYTNRWTIPAIYPILFGSLMAIVNAPLFFIWRSPVALAISLAAISLPLFLPLTAAIEFAGTAGIAGVIGWVFLNQHRRAVHLMDWGPIGYIGVISYGLYMWQGILTGNGPYRVTAGWPPEPLIGAALTFIVAPLSFHLFERPISNMRRYFRSSRPVLREMPTSN</sequence>
<proteinExistence type="predicted"/>
<feature type="transmembrane region" description="Helical" evidence="1">
    <location>
        <begin position="88"/>
        <end position="114"/>
    </location>
</feature>
<dbReference type="Proteomes" id="UP000281647">
    <property type="component" value="Unassembled WGS sequence"/>
</dbReference>
<dbReference type="PANTHER" id="PTHR23028:SF53">
    <property type="entry name" value="ACYL_TRANSF_3 DOMAIN-CONTAINING PROTEIN"/>
    <property type="match status" value="1"/>
</dbReference>
<name>A0A432VAC3_9HYPH</name>
<keyword evidence="3" id="KW-0808">Transferase</keyword>
<dbReference type="OrthoDB" id="9796461at2"/>
<protein>
    <submittedName>
        <fullName evidence="3">Acyltransferase</fullName>
    </submittedName>
</protein>
<keyword evidence="4" id="KW-1185">Reference proteome</keyword>
<organism evidence="3 4">
    <name type="scientific">Borborobacter arsenicus</name>
    <dbReference type="NCBI Taxonomy" id="1851146"/>
    <lineage>
        <taxon>Bacteria</taxon>
        <taxon>Pseudomonadati</taxon>
        <taxon>Pseudomonadota</taxon>
        <taxon>Alphaproteobacteria</taxon>
        <taxon>Hyphomicrobiales</taxon>
        <taxon>Phyllobacteriaceae</taxon>
        <taxon>Borborobacter</taxon>
    </lineage>
</organism>
<dbReference type="InterPro" id="IPR002656">
    <property type="entry name" value="Acyl_transf_3_dom"/>
</dbReference>
<dbReference type="GO" id="GO:0016747">
    <property type="term" value="F:acyltransferase activity, transferring groups other than amino-acyl groups"/>
    <property type="evidence" value="ECO:0007669"/>
    <property type="project" value="InterPro"/>
</dbReference>